<reference evidence="3 4" key="1">
    <citation type="submission" date="2018-02" db="EMBL/GenBank/DDBJ databases">
        <title>Comparative genomes isolates from brazilian mangrove.</title>
        <authorList>
            <person name="Araujo J.E."/>
            <person name="Taketani R.G."/>
            <person name="Silva M.C.P."/>
            <person name="Loureco M.V."/>
            <person name="Andreote F.D."/>
        </authorList>
    </citation>
    <scope>NUCLEOTIDE SEQUENCE [LARGE SCALE GENOMIC DNA]</scope>
    <source>
        <strain evidence="3 4">Nap-Phe MGV</strain>
    </source>
</reference>
<proteinExistence type="predicted"/>
<dbReference type="EMBL" id="PUHZ01000024">
    <property type="protein sequence ID" value="PQO43018.1"/>
    <property type="molecule type" value="Genomic_DNA"/>
</dbReference>
<sequence>MEVGPDDNLTTTVAPAGNSGGQSSTGFVVSLLGLLACCLLSPIGLILSYAEMRKQPGGLATAGFVMGLIGTLLLLLTVVGIGIALFLMKDAYGPVFEQLEQVTRGQEASHMVDSFAEEHGRLPTPEEAEQMFAQKGPAGKSLVLETGKQGAYAIRDPGADGKHGTSDDYSTYGSVTLRRDE</sequence>
<accession>A0A2S8GEY4</accession>
<evidence type="ECO:0008006" key="5">
    <source>
        <dbReference type="Google" id="ProtNLM"/>
    </source>
</evidence>
<evidence type="ECO:0000313" key="3">
    <source>
        <dbReference type="EMBL" id="PQO43018.1"/>
    </source>
</evidence>
<protein>
    <recommendedName>
        <fullName evidence="5">DUF4190 domain-containing protein</fullName>
    </recommendedName>
</protein>
<keyword evidence="2" id="KW-1133">Transmembrane helix</keyword>
<dbReference type="AlphaFoldDB" id="A0A2S8GEY4"/>
<dbReference type="Proteomes" id="UP000237819">
    <property type="component" value="Unassembled WGS sequence"/>
</dbReference>
<evidence type="ECO:0000313" key="4">
    <source>
        <dbReference type="Proteomes" id="UP000237819"/>
    </source>
</evidence>
<dbReference type="RefSeq" id="WP_105338231.1">
    <property type="nucleotide sequence ID" value="NZ_PUHZ01000024.1"/>
</dbReference>
<keyword evidence="2" id="KW-0812">Transmembrane</keyword>
<gene>
    <name evidence="3" type="ORF">C5Y93_25215</name>
</gene>
<evidence type="ECO:0000256" key="1">
    <source>
        <dbReference type="SAM" id="MobiDB-lite"/>
    </source>
</evidence>
<feature type="transmembrane region" description="Helical" evidence="2">
    <location>
        <begin position="62"/>
        <end position="88"/>
    </location>
</feature>
<comment type="caution">
    <text evidence="3">The sequence shown here is derived from an EMBL/GenBank/DDBJ whole genome shotgun (WGS) entry which is preliminary data.</text>
</comment>
<feature type="transmembrane region" description="Helical" evidence="2">
    <location>
        <begin position="27"/>
        <end position="50"/>
    </location>
</feature>
<evidence type="ECO:0000256" key="2">
    <source>
        <dbReference type="SAM" id="Phobius"/>
    </source>
</evidence>
<name>A0A2S8GEY4_9BACT</name>
<feature type="region of interest" description="Disordered" evidence="1">
    <location>
        <begin position="153"/>
        <end position="181"/>
    </location>
</feature>
<feature type="compositionally biased region" description="Basic and acidic residues" evidence="1">
    <location>
        <begin position="157"/>
        <end position="166"/>
    </location>
</feature>
<keyword evidence="2" id="KW-0472">Membrane</keyword>
<organism evidence="3 4">
    <name type="scientific">Blastopirellula marina</name>
    <dbReference type="NCBI Taxonomy" id="124"/>
    <lineage>
        <taxon>Bacteria</taxon>
        <taxon>Pseudomonadati</taxon>
        <taxon>Planctomycetota</taxon>
        <taxon>Planctomycetia</taxon>
        <taxon>Pirellulales</taxon>
        <taxon>Pirellulaceae</taxon>
        <taxon>Blastopirellula</taxon>
    </lineage>
</organism>